<dbReference type="KEGG" id="axl:AXY_02280"/>
<dbReference type="Proteomes" id="UP000006294">
    <property type="component" value="Chromosome"/>
</dbReference>
<accession>K0IVD2</accession>
<dbReference type="AlphaFoldDB" id="K0IVD2"/>
<dbReference type="EMBL" id="AP012050">
    <property type="protein sequence ID" value="BAM46360.1"/>
    <property type="molecule type" value="Genomic_DNA"/>
</dbReference>
<name>K0IVD2_AMPXN</name>
<feature type="transmembrane region" description="Helical" evidence="1">
    <location>
        <begin position="14"/>
        <end position="39"/>
    </location>
</feature>
<reference evidence="2 3" key="1">
    <citation type="submission" date="2011-01" db="EMBL/GenBank/DDBJ databases">
        <title>Whole genome sequence of Amphibacillus xylinus NBRC 15112.</title>
        <authorList>
            <person name="Nakazawa H."/>
            <person name="Katano Y."/>
            <person name="Nakamura S."/>
            <person name="Sasagawa M."/>
            <person name="Fukada J."/>
            <person name="Arai T."/>
            <person name="Sasakura N."/>
            <person name="Mochizuki D."/>
            <person name="Hosoyama A."/>
            <person name="Harada K."/>
            <person name="Horikawa H."/>
            <person name="Kato Y."/>
            <person name="Harada T."/>
            <person name="Sasaki K."/>
            <person name="Sekiguchi M."/>
            <person name="Hodoyama M."/>
            <person name="Nishiko R."/>
            <person name="Narita H."/>
            <person name="Hanamaki A."/>
            <person name="Hata C."/>
            <person name="Konno Y."/>
            <person name="Niimura Y."/>
            <person name="Yamazaki S."/>
            <person name="Fujita N."/>
        </authorList>
    </citation>
    <scope>NUCLEOTIDE SEQUENCE [LARGE SCALE GENOMIC DNA]</scope>
    <source>
        <strain evidence="3">ATCC 51415 / DSM 6626 / JCM 7361 / LMG 17667 / NBRC 15112 / Ep01</strain>
    </source>
</reference>
<gene>
    <name evidence="2" type="ordered locus">AXY_02280</name>
</gene>
<keyword evidence="3" id="KW-1185">Reference proteome</keyword>
<keyword evidence="1" id="KW-0812">Transmembrane</keyword>
<organism evidence="2 3">
    <name type="scientific">Amphibacillus xylanus (strain ATCC 51415 / DSM 6626 / JCM 7361 / LMG 17667 / NBRC 15112 / Ep01)</name>
    <dbReference type="NCBI Taxonomy" id="698758"/>
    <lineage>
        <taxon>Bacteria</taxon>
        <taxon>Bacillati</taxon>
        <taxon>Bacillota</taxon>
        <taxon>Bacilli</taxon>
        <taxon>Bacillales</taxon>
        <taxon>Bacillaceae</taxon>
        <taxon>Amphibacillus</taxon>
    </lineage>
</organism>
<dbReference type="STRING" id="698758.AXY_02280"/>
<sequence>MFENSLLENTLNEIALLLLYLIIMITVFMSVTAILTRLLEKVIPFLKHFSSFLLGLSGLIATYVWVQFFFD</sequence>
<keyword evidence="1" id="KW-0472">Membrane</keyword>
<evidence type="ECO:0000313" key="3">
    <source>
        <dbReference type="Proteomes" id="UP000006294"/>
    </source>
</evidence>
<feature type="transmembrane region" description="Helical" evidence="1">
    <location>
        <begin position="51"/>
        <end position="70"/>
    </location>
</feature>
<protein>
    <submittedName>
        <fullName evidence="2">Uncharacterized protein</fullName>
    </submittedName>
</protein>
<dbReference type="HOGENOM" id="CLU_2731080_0_0_9"/>
<evidence type="ECO:0000313" key="2">
    <source>
        <dbReference type="EMBL" id="BAM46360.1"/>
    </source>
</evidence>
<evidence type="ECO:0000256" key="1">
    <source>
        <dbReference type="SAM" id="Phobius"/>
    </source>
</evidence>
<proteinExistence type="predicted"/>
<keyword evidence="1" id="KW-1133">Transmembrane helix</keyword>